<evidence type="ECO:0000313" key="4">
    <source>
        <dbReference type="Proteomes" id="UP000230500"/>
    </source>
</evidence>
<feature type="domain" description="Integrase catalytic" evidence="1">
    <location>
        <begin position="106"/>
        <end position="280"/>
    </location>
</feature>
<dbReference type="InterPro" id="IPR001584">
    <property type="entry name" value="Integrase_cat-core"/>
</dbReference>
<dbReference type="PANTHER" id="PTHR46889:SF5">
    <property type="entry name" value="INTEGRASE PROTEIN"/>
    <property type="match status" value="1"/>
</dbReference>
<sequence>MTSLCKLFGVTKQAYFKDVEHGKVLKLSQEAFALDFIKRIRAKDSGIGGRKLWYMYIREFQGNTPLGRDRFEALIDKYGLKVRTKMRVPRTTDSHHGLPLYPNLIKTFIPTGAYQLWVSDITYIPIWITDEEYRFCYLSLIMDGYTREIMGYQVGATLETYYCMLALQKALEKSDSRNADLSHLIHHSDRGIQYASAQYVSILSKRGITLSMTEDGNPKDNPQAERINSTIKNELFKGKQFHSILEVRLETDKAVEFYNTQRPHMSIDLMAPMQVLERTGEIKKKWKSYRDRAIKNLAPE</sequence>
<proteinExistence type="predicted"/>
<accession>A0A2G9IC34</accession>
<dbReference type="AlphaFoldDB" id="A0A2G9IC34"/>
<protein>
    <submittedName>
        <fullName evidence="2">Transposase</fullName>
    </submittedName>
</protein>
<gene>
    <name evidence="3" type="ORF">CUC04_08610</name>
    <name evidence="2" type="ORF">CUC04_11820</name>
</gene>
<dbReference type="EMBL" id="PESN01000003">
    <property type="protein sequence ID" value="PIN27326.1"/>
    <property type="molecule type" value="Genomic_DNA"/>
</dbReference>
<dbReference type="Proteomes" id="UP000230500">
    <property type="component" value="Unassembled WGS sequence"/>
</dbReference>
<dbReference type="InterPro" id="IPR050900">
    <property type="entry name" value="Transposase_IS3/IS150/IS904"/>
</dbReference>
<evidence type="ECO:0000259" key="1">
    <source>
        <dbReference type="PROSITE" id="PS50994"/>
    </source>
</evidence>
<dbReference type="Gene3D" id="3.30.420.10">
    <property type="entry name" value="Ribonuclease H-like superfamily/Ribonuclease H"/>
    <property type="match status" value="1"/>
</dbReference>
<reference evidence="2 4" key="1">
    <citation type="submission" date="2017-11" db="EMBL/GenBank/DDBJ databases">
        <title>Genome sequencing of Prevotella intermedia KCOM 2069.</title>
        <authorList>
            <person name="Kook J.-K."/>
            <person name="Park S.-N."/>
            <person name="Lim Y.K."/>
        </authorList>
    </citation>
    <scope>NUCLEOTIDE SEQUENCE [LARGE SCALE GENOMIC DNA]</scope>
    <source>
        <strain evidence="2 4">KCOM 2069</strain>
    </source>
</reference>
<organism evidence="2 4">
    <name type="scientific">Prevotella intermedia</name>
    <dbReference type="NCBI Taxonomy" id="28131"/>
    <lineage>
        <taxon>Bacteria</taxon>
        <taxon>Pseudomonadati</taxon>
        <taxon>Bacteroidota</taxon>
        <taxon>Bacteroidia</taxon>
        <taxon>Bacteroidales</taxon>
        <taxon>Prevotellaceae</taxon>
        <taxon>Prevotella</taxon>
    </lineage>
</organism>
<name>A0A2G9IC34_PREIN</name>
<evidence type="ECO:0000313" key="3">
    <source>
        <dbReference type="EMBL" id="PIN27434.1"/>
    </source>
</evidence>
<dbReference type="GO" id="GO:0015074">
    <property type="term" value="P:DNA integration"/>
    <property type="evidence" value="ECO:0007669"/>
    <property type="project" value="InterPro"/>
</dbReference>
<dbReference type="Pfam" id="PF13683">
    <property type="entry name" value="rve_3"/>
    <property type="match status" value="1"/>
</dbReference>
<dbReference type="InterPro" id="IPR048020">
    <property type="entry name" value="Transpos_IS3"/>
</dbReference>
<dbReference type="PROSITE" id="PS50994">
    <property type="entry name" value="INTEGRASE"/>
    <property type="match status" value="1"/>
</dbReference>
<evidence type="ECO:0000313" key="2">
    <source>
        <dbReference type="EMBL" id="PIN27326.1"/>
    </source>
</evidence>
<dbReference type="InterPro" id="IPR036397">
    <property type="entry name" value="RNaseH_sf"/>
</dbReference>
<dbReference type="InterPro" id="IPR012337">
    <property type="entry name" value="RNaseH-like_sf"/>
</dbReference>
<dbReference type="SUPFAM" id="SSF53098">
    <property type="entry name" value="Ribonuclease H-like"/>
    <property type="match status" value="1"/>
</dbReference>
<dbReference type="GO" id="GO:0003676">
    <property type="term" value="F:nucleic acid binding"/>
    <property type="evidence" value="ECO:0007669"/>
    <property type="project" value="InterPro"/>
</dbReference>
<dbReference type="PANTHER" id="PTHR46889">
    <property type="entry name" value="TRANSPOSASE INSF FOR INSERTION SEQUENCE IS3B-RELATED"/>
    <property type="match status" value="1"/>
</dbReference>
<dbReference type="NCBIfam" id="NF033516">
    <property type="entry name" value="transpos_IS3"/>
    <property type="match status" value="1"/>
</dbReference>
<comment type="caution">
    <text evidence="2">The sequence shown here is derived from an EMBL/GenBank/DDBJ whole genome shotgun (WGS) entry which is preliminary data.</text>
</comment>
<dbReference type="EMBL" id="PESN01000002">
    <property type="protein sequence ID" value="PIN27434.1"/>
    <property type="molecule type" value="Genomic_DNA"/>
</dbReference>